<reference evidence="2" key="1">
    <citation type="submission" date="2023-10" db="EMBL/GenBank/DDBJ databases">
        <authorList>
            <person name="Domelevo Entfellner J.-B."/>
        </authorList>
    </citation>
    <scope>NUCLEOTIDE SEQUENCE</scope>
</reference>
<dbReference type="Pfam" id="PF23467">
    <property type="entry name" value="WWE_5"/>
    <property type="match status" value="1"/>
</dbReference>
<evidence type="ECO:0000313" key="3">
    <source>
        <dbReference type="Proteomes" id="UP001189624"/>
    </source>
</evidence>
<keyword evidence="3" id="KW-1185">Reference proteome</keyword>
<accession>A0AA86W5K9</accession>
<organism evidence="2 3">
    <name type="scientific">Sphenostylis stenocarpa</name>
    <dbReference type="NCBI Taxonomy" id="92480"/>
    <lineage>
        <taxon>Eukaryota</taxon>
        <taxon>Viridiplantae</taxon>
        <taxon>Streptophyta</taxon>
        <taxon>Embryophyta</taxon>
        <taxon>Tracheophyta</taxon>
        <taxon>Spermatophyta</taxon>
        <taxon>Magnoliopsida</taxon>
        <taxon>eudicotyledons</taxon>
        <taxon>Gunneridae</taxon>
        <taxon>Pentapetalae</taxon>
        <taxon>rosids</taxon>
        <taxon>fabids</taxon>
        <taxon>Fabales</taxon>
        <taxon>Fabaceae</taxon>
        <taxon>Papilionoideae</taxon>
        <taxon>50 kb inversion clade</taxon>
        <taxon>NPAAA clade</taxon>
        <taxon>indigoferoid/millettioid clade</taxon>
        <taxon>Phaseoleae</taxon>
        <taxon>Sphenostylis</taxon>
    </lineage>
</organism>
<dbReference type="AlphaFoldDB" id="A0AA86W5K9"/>
<sequence length="139" mass="16460">MFYKDGEWLDFPNNILDLVKKYLEMKKSVVEVELNGYHMVFNFFHMYKLYLKTEPYNLSKQYSGKSTESYDSNEIKLQLEIEMNGLDQWKLRECKVENSINKKDSGNVGESIQQNQDIDHAYTEFVYGKLDLDFVLLNG</sequence>
<dbReference type="Gramene" id="rna-AYBTSS11_LOCUS30609">
    <property type="protein sequence ID" value="CAJ1978415.1"/>
    <property type="gene ID" value="gene-AYBTSS11_LOCUS30609"/>
</dbReference>
<feature type="domain" description="RCD1 WWE" evidence="1">
    <location>
        <begin position="1"/>
        <end position="54"/>
    </location>
</feature>
<dbReference type="EMBL" id="OY731408">
    <property type="protein sequence ID" value="CAJ1978415.1"/>
    <property type="molecule type" value="Genomic_DNA"/>
</dbReference>
<dbReference type="Proteomes" id="UP001189624">
    <property type="component" value="Chromosome 11"/>
</dbReference>
<name>A0AA86W5K9_9FABA</name>
<evidence type="ECO:0000259" key="1">
    <source>
        <dbReference type="Pfam" id="PF23467"/>
    </source>
</evidence>
<evidence type="ECO:0000313" key="2">
    <source>
        <dbReference type="EMBL" id="CAJ1978415.1"/>
    </source>
</evidence>
<proteinExistence type="predicted"/>
<dbReference type="InterPro" id="IPR057823">
    <property type="entry name" value="WWE_RCD1"/>
</dbReference>
<gene>
    <name evidence="2" type="ORF">AYBTSS11_LOCUS30609</name>
</gene>
<protein>
    <recommendedName>
        <fullName evidence="1">RCD1 WWE domain-containing protein</fullName>
    </recommendedName>
</protein>